<evidence type="ECO:0000313" key="3">
    <source>
        <dbReference type="Proteomes" id="UP000712281"/>
    </source>
</evidence>
<dbReference type="Proteomes" id="UP000712281">
    <property type="component" value="Unassembled WGS sequence"/>
</dbReference>
<sequence length="215" mass="23693">MCLEIAIVDLDRRSGPKKREIERVESDSCDFSPIKHKEFRNDDSSSGDDDSSSSDDDSSSSDDDSNSVSSGKTEKEDISKPQAAGRENREIRANPEIGCSFLKNLCRWNSHSEQSLGLLLYPEQSSRLFCVKITKLHFLLPFLFQLVHLPSNATPDLSAVTRHDTGRNGMGKPCLTSCVLKIVTEDVKTPRGTPPADKTQRGSISEILSGVPPKQ</sequence>
<feature type="compositionally biased region" description="Basic and acidic residues" evidence="1">
    <location>
        <begin position="33"/>
        <end position="43"/>
    </location>
</feature>
<dbReference type="EMBL" id="QGKW02001940">
    <property type="protein sequence ID" value="KAF2556824.1"/>
    <property type="molecule type" value="Genomic_DNA"/>
</dbReference>
<dbReference type="AlphaFoldDB" id="A0A8S9HI08"/>
<comment type="caution">
    <text evidence="2">The sequence shown here is derived from an EMBL/GenBank/DDBJ whole genome shotgun (WGS) entry which is preliminary data.</text>
</comment>
<evidence type="ECO:0000256" key="1">
    <source>
        <dbReference type="SAM" id="MobiDB-lite"/>
    </source>
</evidence>
<evidence type="ECO:0000313" key="2">
    <source>
        <dbReference type="EMBL" id="KAF2556824.1"/>
    </source>
</evidence>
<reference evidence="2" key="1">
    <citation type="submission" date="2019-12" db="EMBL/GenBank/DDBJ databases">
        <title>Genome sequencing and annotation of Brassica cretica.</title>
        <authorList>
            <person name="Studholme D.J."/>
            <person name="Sarris P.F."/>
        </authorList>
    </citation>
    <scope>NUCLEOTIDE SEQUENCE</scope>
    <source>
        <strain evidence="2">PFS-001/15</strain>
        <tissue evidence="2">Leaf</tissue>
    </source>
</reference>
<feature type="region of interest" description="Disordered" evidence="1">
    <location>
        <begin position="189"/>
        <end position="215"/>
    </location>
</feature>
<feature type="region of interest" description="Disordered" evidence="1">
    <location>
        <begin position="13"/>
        <end position="90"/>
    </location>
</feature>
<organism evidence="2 3">
    <name type="scientific">Brassica cretica</name>
    <name type="common">Mustard</name>
    <dbReference type="NCBI Taxonomy" id="69181"/>
    <lineage>
        <taxon>Eukaryota</taxon>
        <taxon>Viridiplantae</taxon>
        <taxon>Streptophyta</taxon>
        <taxon>Embryophyta</taxon>
        <taxon>Tracheophyta</taxon>
        <taxon>Spermatophyta</taxon>
        <taxon>Magnoliopsida</taxon>
        <taxon>eudicotyledons</taxon>
        <taxon>Gunneridae</taxon>
        <taxon>Pentapetalae</taxon>
        <taxon>rosids</taxon>
        <taxon>malvids</taxon>
        <taxon>Brassicales</taxon>
        <taxon>Brassicaceae</taxon>
        <taxon>Brassiceae</taxon>
        <taxon>Brassica</taxon>
    </lineage>
</organism>
<gene>
    <name evidence="2" type="ORF">F2Q68_00015394</name>
</gene>
<name>A0A8S9HI08_BRACR</name>
<feature type="compositionally biased region" description="Basic and acidic residues" evidence="1">
    <location>
        <begin position="13"/>
        <end position="26"/>
    </location>
</feature>
<proteinExistence type="predicted"/>
<protein>
    <submittedName>
        <fullName evidence="2">Uncharacterized protein</fullName>
    </submittedName>
</protein>
<feature type="compositionally biased region" description="Acidic residues" evidence="1">
    <location>
        <begin position="45"/>
        <end position="65"/>
    </location>
</feature>
<accession>A0A8S9HI08</accession>